<reference evidence="1" key="2">
    <citation type="journal article" date="2021" name="PeerJ">
        <title>Extensive microbial diversity within the chicken gut microbiome revealed by metagenomics and culture.</title>
        <authorList>
            <person name="Gilroy R."/>
            <person name="Ravi A."/>
            <person name="Getino M."/>
            <person name="Pursley I."/>
            <person name="Horton D.L."/>
            <person name="Alikhan N.F."/>
            <person name="Baker D."/>
            <person name="Gharbi K."/>
            <person name="Hall N."/>
            <person name="Watson M."/>
            <person name="Adriaenssens E.M."/>
            <person name="Foster-Nyarko E."/>
            <person name="Jarju S."/>
            <person name="Secka A."/>
            <person name="Antonio M."/>
            <person name="Oren A."/>
            <person name="Chaudhuri R.R."/>
            <person name="La Ragione R."/>
            <person name="Hildebrand F."/>
            <person name="Pallen M.J."/>
        </authorList>
    </citation>
    <scope>NUCLEOTIDE SEQUENCE</scope>
    <source>
        <strain evidence="1">ChiBcec15-4380</strain>
    </source>
</reference>
<gene>
    <name evidence="1" type="ORF">IAA53_10040</name>
</gene>
<comment type="caution">
    <text evidence="1">The sequence shown here is derived from an EMBL/GenBank/DDBJ whole genome shotgun (WGS) entry which is preliminary data.</text>
</comment>
<name>A0A9D1IXM1_9FIRM</name>
<dbReference type="AlphaFoldDB" id="A0A9D1IXM1"/>
<dbReference type="EMBL" id="DVHE01000079">
    <property type="protein sequence ID" value="HIR51591.1"/>
    <property type="molecule type" value="Genomic_DNA"/>
</dbReference>
<organism evidence="1 2">
    <name type="scientific">Candidatus Avoscillospira avicola</name>
    <dbReference type="NCBI Taxonomy" id="2840706"/>
    <lineage>
        <taxon>Bacteria</taxon>
        <taxon>Bacillati</taxon>
        <taxon>Bacillota</taxon>
        <taxon>Clostridia</taxon>
        <taxon>Eubacteriales</taxon>
        <taxon>Oscillospiraceae</taxon>
        <taxon>Oscillospiraceae incertae sedis</taxon>
        <taxon>Candidatus Avoscillospira</taxon>
    </lineage>
</organism>
<reference evidence="1" key="1">
    <citation type="submission" date="2020-10" db="EMBL/GenBank/DDBJ databases">
        <authorList>
            <person name="Gilroy R."/>
        </authorList>
    </citation>
    <scope>NUCLEOTIDE SEQUENCE</scope>
    <source>
        <strain evidence="1">ChiBcec15-4380</strain>
    </source>
</reference>
<sequence length="157" mass="17991">MDIVYYDSKEFENVLSSKAFIMKGIKPVPAGTSIFSMPDTERNKKWKSFADLYDIHFIFENHIPEIDFYAVPQFHIMATDSNGGLIGIVGGKDSLNTHLPIGYISRERKCFLIAASGHSFVENMDRWKQLLKPYAELMLFDSKEKRRGRNGFSTAKQ</sequence>
<accession>A0A9D1IXM1</accession>
<evidence type="ECO:0000313" key="2">
    <source>
        <dbReference type="Proteomes" id="UP000824239"/>
    </source>
</evidence>
<dbReference type="Proteomes" id="UP000824239">
    <property type="component" value="Unassembled WGS sequence"/>
</dbReference>
<proteinExistence type="predicted"/>
<protein>
    <submittedName>
        <fullName evidence="1">Uncharacterized protein</fullName>
    </submittedName>
</protein>
<evidence type="ECO:0000313" key="1">
    <source>
        <dbReference type="EMBL" id="HIR51591.1"/>
    </source>
</evidence>